<evidence type="ECO:0008006" key="3">
    <source>
        <dbReference type="Google" id="ProtNLM"/>
    </source>
</evidence>
<sequence>MNEDPFYLVFEDISLSLNRIEKLLQQDRSLWKLDEIKNQLKTVELDINELSDTINILFVWQISLI</sequence>
<accession>A0A4P9YP75</accession>
<protein>
    <recommendedName>
        <fullName evidence="3">Syntaxin 6 N-terminal domain-containing protein</fullName>
    </recommendedName>
</protein>
<dbReference type="GO" id="GO:0016020">
    <property type="term" value="C:membrane"/>
    <property type="evidence" value="ECO:0007669"/>
    <property type="project" value="InterPro"/>
</dbReference>
<dbReference type="SUPFAM" id="SSF47661">
    <property type="entry name" value="t-snare proteins"/>
    <property type="match status" value="1"/>
</dbReference>
<dbReference type="InterPro" id="IPR010989">
    <property type="entry name" value="SNARE"/>
</dbReference>
<reference evidence="2" key="1">
    <citation type="journal article" date="2018" name="Nat. Microbiol.">
        <title>Leveraging single-cell genomics to expand the fungal tree of life.</title>
        <authorList>
            <person name="Ahrendt S.R."/>
            <person name="Quandt C.A."/>
            <person name="Ciobanu D."/>
            <person name="Clum A."/>
            <person name="Salamov A."/>
            <person name="Andreopoulos B."/>
            <person name="Cheng J.F."/>
            <person name="Woyke T."/>
            <person name="Pelin A."/>
            <person name="Henrissat B."/>
            <person name="Reynolds N.K."/>
            <person name="Benny G.L."/>
            <person name="Smith M.E."/>
            <person name="James T.Y."/>
            <person name="Grigoriev I.V."/>
        </authorList>
    </citation>
    <scope>NUCLEOTIDE SEQUENCE [LARGE SCALE GENOMIC DNA]</scope>
    <source>
        <strain evidence="2">CSF55</strain>
    </source>
</reference>
<dbReference type="GO" id="GO:0016192">
    <property type="term" value="P:vesicle-mediated transport"/>
    <property type="evidence" value="ECO:0007669"/>
    <property type="project" value="InterPro"/>
</dbReference>
<dbReference type="EMBL" id="ML004944">
    <property type="protein sequence ID" value="RKP21566.1"/>
    <property type="molecule type" value="Genomic_DNA"/>
</dbReference>
<organism evidence="1 2">
    <name type="scientific">Rozella allomycis (strain CSF55)</name>
    <dbReference type="NCBI Taxonomy" id="988480"/>
    <lineage>
        <taxon>Eukaryota</taxon>
        <taxon>Fungi</taxon>
        <taxon>Fungi incertae sedis</taxon>
        <taxon>Cryptomycota</taxon>
        <taxon>Cryptomycota incertae sedis</taxon>
        <taxon>Rozella</taxon>
    </lineage>
</organism>
<proteinExistence type="predicted"/>
<dbReference type="Gene3D" id="1.20.58.90">
    <property type="match status" value="1"/>
</dbReference>
<evidence type="ECO:0000313" key="1">
    <source>
        <dbReference type="EMBL" id="RKP21566.1"/>
    </source>
</evidence>
<evidence type="ECO:0000313" key="2">
    <source>
        <dbReference type="Proteomes" id="UP000281549"/>
    </source>
</evidence>
<dbReference type="AlphaFoldDB" id="A0A4P9YP75"/>
<name>A0A4P9YP75_ROZAC</name>
<gene>
    <name evidence="1" type="ORF">ROZALSC1DRAFT_27019</name>
</gene>
<dbReference type="Proteomes" id="UP000281549">
    <property type="component" value="Unassembled WGS sequence"/>
</dbReference>